<comment type="caution">
    <text evidence="9">The sequence shown here is derived from an EMBL/GenBank/DDBJ whole genome shotgun (WGS) entry which is preliminary data.</text>
</comment>
<dbReference type="InterPro" id="IPR035965">
    <property type="entry name" value="PAS-like_dom_sf"/>
</dbReference>
<dbReference type="SUPFAM" id="SSF55785">
    <property type="entry name" value="PYP-like sensor domain (PAS domain)"/>
    <property type="match status" value="1"/>
</dbReference>
<dbReference type="GO" id="GO:0003723">
    <property type="term" value="F:RNA binding"/>
    <property type="evidence" value="ECO:0007669"/>
    <property type="project" value="InterPro"/>
</dbReference>
<dbReference type="GO" id="GO:0004673">
    <property type="term" value="F:protein histidine kinase activity"/>
    <property type="evidence" value="ECO:0007669"/>
    <property type="project" value="UniProtKB-EC"/>
</dbReference>
<dbReference type="Pfam" id="PF03861">
    <property type="entry name" value="ANTAR"/>
    <property type="match status" value="1"/>
</dbReference>
<evidence type="ECO:0000256" key="4">
    <source>
        <dbReference type="ARBA" id="ARBA00022679"/>
    </source>
</evidence>
<evidence type="ECO:0000313" key="10">
    <source>
        <dbReference type="Proteomes" id="UP000279275"/>
    </source>
</evidence>
<name>A0A3M2KV44_9NOCA</name>
<dbReference type="Proteomes" id="UP000279275">
    <property type="component" value="Unassembled WGS sequence"/>
</dbReference>
<dbReference type="RefSeq" id="WP_122191193.1">
    <property type="nucleotide sequence ID" value="NZ_RFFH01000017.1"/>
</dbReference>
<dbReference type="Gene3D" id="3.30.450.20">
    <property type="entry name" value="PAS domain"/>
    <property type="match status" value="1"/>
</dbReference>
<keyword evidence="3" id="KW-0597">Phosphoprotein</keyword>
<evidence type="ECO:0000256" key="2">
    <source>
        <dbReference type="ARBA" id="ARBA00012438"/>
    </source>
</evidence>
<dbReference type="EC" id="2.7.13.3" evidence="2"/>
<dbReference type="InterPro" id="IPR011006">
    <property type="entry name" value="CheY-like_superfamily"/>
</dbReference>
<dbReference type="NCBIfam" id="TIGR00229">
    <property type="entry name" value="sensory_box"/>
    <property type="match status" value="1"/>
</dbReference>
<dbReference type="SMART" id="SM01012">
    <property type="entry name" value="ANTAR"/>
    <property type="match status" value="1"/>
</dbReference>
<dbReference type="InterPro" id="IPR013655">
    <property type="entry name" value="PAS_fold_3"/>
</dbReference>
<evidence type="ECO:0000256" key="5">
    <source>
        <dbReference type="ARBA" id="ARBA00022777"/>
    </source>
</evidence>
<dbReference type="PROSITE" id="PS50112">
    <property type="entry name" value="PAS"/>
    <property type="match status" value="1"/>
</dbReference>
<keyword evidence="5" id="KW-0418">Kinase</keyword>
<dbReference type="SUPFAM" id="SSF52172">
    <property type="entry name" value="CheY-like"/>
    <property type="match status" value="1"/>
</dbReference>
<dbReference type="InterPro" id="IPR005561">
    <property type="entry name" value="ANTAR"/>
</dbReference>
<dbReference type="AlphaFoldDB" id="A0A3M2KV44"/>
<evidence type="ECO:0000259" key="8">
    <source>
        <dbReference type="PROSITE" id="PS50921"/>
    </source>
</evidence>
<dbReference type="PANTHER" id="PTHR43304:SF1">
    <property type="entry name" value="PAC DOMAIN-CONTAINING PROTEIN"/>
    <property type="match status" value="1"/>
</dbReference>
<sequence>MHERSLSEPVSTGEAKNRSAGPRTGSFRFWFATRRWEWSPEVYRMHGYTPGEVEPTIDLLLEHKHPDDRDMVAAIISRSLTEGSPFSGRHRFLDTHGIEHQVLVVGDRILDDDGHPVGTAGYYIDLSSTIATVLSEQLPELFESRAAIEQAKGVLMRIYRITADQAFDLLVWRSQETNIRVRDLAEQFMAELPDMPATSDSTVTRFDHMLLTLHERVPR</sequence>
<dbReference type="CDD" id="cd00130">
    <property type="entry name" value="PAS"/>
    <property type="match status" value="1"/>
</dbReference>
<feature type="domain" description="ANTAR" evidence="8">
    <location>
        <begin position="128"/>
        <end position="189"/>
    </location>
</feature>
<keyword evidence="4" id="KW-0808">Transferase</keyword>
<protein>
    <recommendedName>
        <fullName evidence="2">histidine kinase</fullName>
        <ecNumber evidence="2">2.7.13.3</ecNumber>
    </recommendedName>
</protein>
<dbReference type="Pfam" id="PF08447">
    <property type="entry name" value="PAS_3"/>
    <property type="match status" value="1"/>
</dbReference>
<dbReference type="Gene3D" id="1.10.10.10">
    <property type="entry name" value="Winged helix-like DNA-binding domain superfamily/Winged helix DNA-binding domain"/>
    <property type="match status" value="1"/>
</dbReference>
<evidence type="ECO:0000259" key="7">
    <source>
        <dbReference type="PROSITE" id="PS50112"/>
    </source>
</evidence>
<dbReference type="EMBL" id="RFFH01000017">
    <property type="protein sequence ID" value="RMI29031.1"/>
    <property type="molecule type" value="Genomic_DNA"/>
</dbReference>
<dbReference type="PANTHER" id="PTHR43304">
    <property type="entry name" value="PHYTOCHROME-LIKE PROTEIN CPH1"/>
    <property type="match status" value="1"/>
</dbReference>
<keyword evidence="10" id="KW-1185">Reference proteome</keyword>
<evidence type="ECO:0000256" key="6">
    <source>
        <dbReference type="SAM" id="MobiDB-lite"/>
    </source>
</evidence>
<feature type="domain" description="PAS" evidence="7">
    <location>
        <begin position="38"/>
        <end position="83"/>
    </location>
</feature>
<dbReference type="OrthoDB" id="3787288at2"/>
<gene>
    <name evidence="9" type="ORF">EBN03_28160</name>
</gene>
<comment type="catalytic activity">
    <reaction evidence="1">
        <text>ATP + protein L-histidine = ADP + protein N-phospho-L-histidine.</text>
        <dbReference type="EC" id="2.7.13.3"/>
    </reaction>
</comment>
<evidence type="ECO:0000256" key="3">
    <source>
        <dbReference type="ARBA" id="ARBA00022553"/>
    </source>
</evidence>
<proteinExistence type="predicted"/>
<dbReference type="InterPro" id="IPR000014">
    <property type="entry name" value="PAS"/>
</dbReference>
<dbReference type="InterPro" id="IPR036388">
    <property type="entry name" value="WH-like_DNA-bd_sf"/>
</dbReference>
<dbReference type="InterPro" id="IPR052162">
    <property type="entry name" value="Sensor_kinase/Photoreceptor"/>
</dbReference>
<reference evidence="9 10" key="1">
    <citation type="submission" date="2018-10" db="EMBL/GenBank/DDBJ databases">
        <title>Isolation from cow dung.</title>
        <authorList>
            <person name="Ling L."/>
        </authorList>
    </citation>
    <scope>NUCLEOTIDE SEQUENCE [LARGE SCALE GENOMIC DNA]</scope>
    <source>
        <strain evidence="9 10">NEAU-LL90</strain>
    </source>
</reference>
<organism evidence="9 10">
    <name type="scientific">Nocardia stercoris</name>
    <dbReference type="NCBI Taxonomy" id="2483361"/>
    <lineage>
        <taxon>Bacteria</taxon>
        <taxon>Bacillati</taxon>
        <taxon>Actinomycetota</taxon>
        <taxon>Actinomycetes</taxon>
        <taxon>Mycobacteriales</taxon>
        <taxon>Nocardiaceae</taxon>
        <taxon>Nocardia</taxon>
    </lineage>
</organism>
<evidence type="ECO:0000256" key="1">
    <source>
        <dbReference type="ARBA" id="ARBA00000085"/>
    </source>
</evidence>
<feature type="region of interest" description="Disordered" evidence="6">
    <location>
        <begin position="1"/>
        <end position="21"/>
    </location>
</feature>
<evidence type="ECO:0000313" key="9">
    <source>
        <dbReference type="EMBL" id="RMI29031.1"/>
    </source>
</evidence>
<dbReference type="PROSITE" id="PS50921">
    <property type="entry name" value="ANTAR"/>
    <property type="match status" value="1"/>
</dbReference>
<accession>A0A3M2KV44</accession>